<feature type="transmembrane region" description="Helical" evidence="7">
    <location>
        <begin position="79"/>
        <end position="98"/>
    </location>
</feature>
<keyword evidence="7" id="KW-0812">Transmembrane</keyword>
<comment type="similarity">
    <text evidence="2">Belongs to the BA14k family.</text>
</comment>
<keyword evidence="8" id="KW-0732">Signal</keyword>
<reference evidence="9 10" key="1">
    <citation type="submission" date="2016-08" db="EMBL/GenBank/DDBJ databases">
        <title>Whole genome sequence of Mesorhizobium sp. strain UASWS1009 isolated from industrial sewage.</title>
        <authorList>
            <person name="Crovadore J."/>
            <person name="Calmin G."/>
            <person name="Chablais R."/>
            <person name="Cochard B."/>
            <person name="Lefort F."/>
        </authorList>
    </citation>
    <scope>NUCLEOTIDE SEQUENCE [LARGE SCALE GENOMIC DNA]</scope>
    <source>
        <strain evidence="9 10">UASWS1009</strain>
    </source>
</reference>
<accession>A0A1C2DJQ8</accession>
<evidence type="ECO:0000256" key="3">
    <source>
        <dbReference type="ARBA" id="ARBA00020552"/>
    </source>
</evidence>
<keyword evidence="7" id="KW-0472">Membrane</keyword>
<protein>
    <recommendedName>
        <fullName evidence="3">Lectin-like protein BA14k</fullName>
    </recommendedName>
</protein>
<evidence type="ECO:0000256" key="5">
    <source>
        <dbReference type="ARBA" id="ARBA00022734"/>
    </source>
</evidence>
<dbReference type="OrthoDB" id="8117189at2"/>
<evidence type="ECO:0000313" key="9">
    <source>
        <dbReference type="EMBL" id="OCX14903.1"/>
    </source>
</evidence>
<gene>
    <name evidence="9" type="ORF">QV13_21095</name>
</gene>
<name>A0A1C2DJQ8_9HYPH</name>
<evidence type="ECO:0000256" key="2">
    <source>
        <dbReference type="ARBA" id="ARBA00010270"/>
    </source>
</evidence>
<comment type="subcellular location">
    <subcellularLocation>
        <location evidence="1">Membrane</location>
        <topology evidence="1">Single-pass membrane protein</topology>
    </subcellularLocation>
</comment>
<sequence>MKKFVSACCAAATLLTTVAASIAPGVAAPMPRPAVATGTAEIMPVLYRRGFYNDRGFYYFNGHRGYRYGRPGWRQYNGWWFPPAAFMAGAIIGGALASPPPPPPVYRRAYRLSDAHVRWCYDRYRSYRASDNSYLASGNIRRECISPYMR</sequence>
<evidence type="ECO:0000313" key="10">
    <source>
        <dbReference type="Proteomes" id="UP000094412"/>
    </source>
</evidence>
<keyword evidence="4" id="KW-1003">Cell membrane</keyword>
<dbReference type="GO" id="GO:0016020">
    <property type="term" value="C:membrane"/>
    <property type="evidence" value="ECO:0007669"/>
    <property type="project" value="UniProtKB-SubCell"/>
</dbReference>
<dbReference type="STRING" id="1566387.QV13_21095"/>
<keyword evidence="5" id="KW-0430">Lectin</keyword>
<dbReference type="Proteomes" id="UP000094412">
    <property type="component" value="Unassembled WGS sequence"/>
</dbReference>
<comment type="caution">
    <text evidence="9">The sequence shown here is derived from an EMBL/GenBank/DDBJ whole genome shotgun (WGS) entry which is preliminary data.</text>
</comment>
<evidence type="ECO:0000256" key="6">
    <source>
        <dbReference type="ARBA" id="ARBA00025321"/>
    </source>
</evidence>
<evidence type="ECO:0000256" key="4">
    <source>
        <dbReference type="ARBA" id="ARBA00022475"/>
    </source>
</evidence>
<dbReference type="EMBL" id="MDEO01000035">
    <property type="protein sequence ID" value="OCX14903.1"/>
    <property type="molecule type" value="Genomic_DNA"/>
</dbReference>
<comment type="function">
    <text evidence="6">Has immunoglobulin-binding and hemagglutination properties, and can bind to mannose. Essential for virulence. May be involved in LPS biosynthesis or polysaccharide transport.</text>
</comment>
<dbReference type="Pfam" id="PF07886">
    <property type="entry name" value="BA14K"/>
    <property type="match status" value="1"/>
</dbReference>
<dbReference type="AlphaFoldDB" id="A0A1C2DJQ8"/>
<feature type="chain" id="PRO_5008659465" description="Lectin-like protein BA14k" evidence="8">
    <location>
        <begin position="28"/>
        <end position="150"/>
    </location>
</feature>
<evidence type="ECO:0000256" key="1">
    <source>
        <dbReference type="ARBA" id="ARBA00004167"/>
    </source>
</evidence>
<keyword evidence="7" id="KW-1133">Transmembrane helix</keyword>
<dbReference type="GO" id="GO:0030246">
    <property type="term" value="F:carbohydrate binding"/>
    <property type="evidence" value="ECO:0007669"/>
    <property type="project" value="UniProtKB-KW"/>
</dbReference>
<evidence type="ECO:0000256" key="7">
    <source>
        <dbReference type="SAM" id="Phobius"/>
    </source>
</evidence>
<dbReference type="InterPro" id="IPR012413">
    <property type="entry name" value="BA14K"/>
</dbReference>
<evidence type="ECO:0000256" key="8">
    <source>
        <dbReference type="SAM" id="SignalP"/>
    </source>
</evidence>
<organism evidence="9 10">
    <name type="scientific">Mesorhizobium hungaricum</name>
    <dbReference type="NCBI Taxonomy" id="1566387"/>
    <lineage>
        <taxon>Bacteria</taxon>
        <taxon>Pseudomonadati</taxon>
        <taxon>Pseudomonadota</taxon>
        <taxon>Alphaproteobacteria</taxon>
        <taxon>Hyphomicrobiales</taxon>
        <taxon>Phyllobacteriaceae</taxon>
        <taxon>Mesorhizobium</taxon>
    </lineage>
</organism>
<proteinExistence type="inferred from homology"/>
<keyword evidence="10" id="KW-1185">Reference proteome</keyword>
<feature type="signal peptide" evidence="8">
    <location>
        <begin position="1"/>
        <end position="27"/>
    </location>
</feature>